<proteinExistence type="predicted"/>
<dbReference type="Pfam" id="PF17035">
    <property type="entry name" value="BET"/>
    <property type="match status" value="1"/>
</dbReference>
<organism evidence="2 3">
    <name type="scientific">Acorus calamus</name>
    <name type="common">Sweet flag</name>
    <dbReference type="NCBI Taxonomy" id="4465"/>
    <lineage>
        <taxon>Eukaryota</taxon>
        <taxon>Viridiplantae</taxon>
        <taxon>Streptophyta</taxon>
        <taxon>Embryophyta</taxon>
        <taxon>Tracheophyta</taxon>
        <taxon>Spermatophyta</taxon>
        <taxon>Magnoliopsida</taxon>
        <taxon>Liliopsida</taxon>
        <taxon>Acoraceae</taxon>
        <taxon>Acorus</taxon>
    </lineage>
</organism>
<dbReference type="InterPro" id="IPR038336">
    <property type="entry name" value="NET_sf"/>
</dbReference>
<gene>
    <name evidence="2" type="ORF">QJS10_CPA01g00031</name>
</gene>
<reference evidence="2" key="2">
    <citation type="submission" date="2023-06" db="EMBL/GenBank/DDBJ databases">
        <authorList>
            <person name="Ma L."/>
            <person name="Liu K.-W."/>
            <person name="Li Z."/>
            <person name="Hsiao Y.-Y."/>
            <person name="Qi Y."/>
            <person name="Fu T."/>
            <person name="Tang G."/>
            <person name="Zhang D."/>
            <person name="Sun W.-H."/>
            <person name="Liu D.-K."/>
            <person name="Li Y."/>
            <person name="Chen G.-Z."/>
            <person name="Liu X.-D."/>
            <person name="Liao X.-Y."/>
            <person name="Jiang Y.-T."/>
            <person name="Yu X."/>
            <person name="Hao Y."/>
            <person name="Huang J."/>
            <person name="Zhao X.-W."/>
            <person name="Ke S."/>
            <person name="Chen Y.-Y."/>
            <person name="Wu W.-L."/>
            <person name="Hsu J.-L."/>
            <person name="Lin Y.-F."/>
            <person name="Huang M.-D."/>
            <person name="Li C.-Y."/>
            <person name="Huang L."/>
            <person name="Wang Z.-W."/>
            <person name="Zhao X."/>
            <person name="Zhong W.-Y."/>
            <person name="Peng D.-H."/>
            <person name="Ahmad S."/>
            <person name="Lan S."/>
            <person name="Zhang J.-S."/>
            <person name="Tsai W.-C."/>
            <person name="Van De Peer Y."/>
            <person name="Liu Z.-J."/>
        </authorList>
    </citation>
    <scope>NUCLEOTIDE SEQUENCE</scope>
    <source>
        <strain evidence="2">CP</strain>
        <tissue evidence="2">Leaves</tissue>
    </source>
</reference>
<feature type="domain" description="NET" evidence="1">
    <location>
        <begin position="3"/>
        <end position="57"/>
    </location>
</feature>
<evidence type="ECO:0000313" key="2">
    <source>
        <dbReference type="EMBL" id="KAK1326290.1"/>
    </source>
</evidence>
<dbReference type="AlphaFoldDB" id="A0AAV9FK10"/>
<accession>A0AAV9FK10</accession>
<reference evidence="2" key="1">
    <citation type="journal article" date="2023" name="Nat. Commun.">
        <title>Diploid and tetraploid genomes of Acorus and the evolution of monocots.</title>
        <authorList>
            <person name="Ma L."/>
            <person name="Liu K.W."/>
            <person name="Li Z."/>
            <person name="Hsiao Y.Y."/>
            <person name="Qi Y."/>
            <person name="Fu T."/>
            <person name="Tang G.D."/>
            <person name="Zhang D."/>
            <person name="Sun W.H."/>
            <person name="Liu D.K."/>
            <person name="Li Y."/>
            <person name="Chen G.Z."/>
            <person name="Liu X.D."/>
            <person name="Liao X.Y."/>
            <person name="Jiang Y.T."/>
            <person name="Yu X."/>
            <person name="Hao Y."/>
            <person name="Huang J."/>
            <person name="Zhao X.W."/>
            <person name="Ke S."/>
            <person name="Chen Y.Y."/>
            <person name="Wu W.L."/>
            <person name="Hsu J.L."/>
            <person name="Lin Y.F."/>
            <person name="Huang M.D."/>
            <person name="Li C.Y."/>
            <person name="Huang L."/>
            <person name="Wang Z.W."/>
            <person name="Zhao X."/>
            <person name="Zhong W.Y."/>
            <person name="Peng D.H."/>
            <person name="Ahmad S."/>
            <person name="Lan S."/>
            <person name="Zhang J.S."/>
            <person name="Tsai W.C."/>
            <person name="Van de Peer Y."/>
            <person name="Liu Z.J."/>
        </authorList>
    </citation>
    <scope>NUCLEOTIDE SEQUENCE</scope>
    <source>
        <strain evidence="2">CP</strain>
    </source>
</reference>
<name>A0AAV9FK10_ACOCL</name>
<dbReference type="PROSITE" id="PS51525">
    <property type="entry name" value="NET"/>
    <property type="match status" value="1"/>
</dbReference>
<dbReference type="InterPro" id="IPR027353">
    <property type="entry name" value="NET_dom"/>
</dbReference>
<dbReference type="Gene3D" id="1.20.1270.220">
    <property type="match status" value="1"/>
</dbReference>
<keyword evidence="3" id="KW-1185">Reference proteome</keyword>
<evidence type="ECO:0000259" key="1">
    <source>
        <dbReference type="PROSITE" id="PS51525"/>
    </source>
</evidence>
<sequence>MAVSFSLKAPMPMTLAEKQQLLNMIKKIPRNALDRVINIIQSRKPLEGNPPDEIHVD</sequence>
<comment type="caution">
    <text evidence="2">The sequence shown here is derived from an EMBL/GenBank/DDBJ whole genome shotgun (WGS) entry which is preliminary data.</text>
</comment>
<evidence type="ECO:0000313" key="3">
    <source>
        <dbReference type="Proteomes" id="UP001180020"/>
    </source>
</evidence>
<dbReference type="EMBL" id="JAUJYO010000001">
    <property type="protein sequence ID" value="KAK1326290.1"/>
    <property type="molecule type" value="Genomic_DNA"/>
</dbReference>
<dbReference type="Proteomes" id="UP001180020">
    <property type="component" value="Unassembled WGS sequence"/>
</dbReference>
<protein>
    <recommendedName>
        <fullName evidence="1">NET domain-containing protein</fullName>
    </recommendedName>
</protein>